<dbReference type="RefSeq" id="WP_223213892.1">
    <property type="nucleotide sequence ID" value="NZ_AP014612.1"/>
</dbReference>
<keyword evidence="5" id="KW-1185">Reference proteome</keyword>
<dbReference type="InterPro" id="IPR049551">
    <property type="entry name" value="PKS_DH_C"/>
</dbReference>
<dbReference type="EMBL" id="AP014612">
    <property type="protein sequence ID" value="BAQ24310.1"/>
    <property type="molecule type" value="Genomic_DNA"/>
</dbReference>
<evidence type="ECO:0000313" key="4">
    <source>
        <dbReference type="EMBL" id="BAQ24310.1"/>
    </source>
</evidence>
<feature type="region of interest" description="N-terminal hotdog fold" evidence="2">
    <location>
        <begin position="1"/>
        <end position="121"/>
    </location>
</feature>
<evidence type="ECO:0000256" key="1">
    <source>
        <dbReference type="ARBA" id="ARBA00022679"/>
    </source>
</evidence>
<evidence type="ECO:0000259" key="3">
    <source>
        <dbReference type="PROSITE" id="PS52019"/>
    </source>
</evidence>
<dbReference type="Gene3D" id="3.10.129.110">
    <property type="entry name" value="Polyketide synthase dehydratase"/>
    <property type="match status" value="1"/>
</dbReference>
<gene>
    <name evidence="4" type="ORF">SRT_10490</name>
</gene>
<dbReference type="InterPro" id="IPR049900">
    <property type="entry name" value="PKS_mFAS_DH"/>
</dbReference>
<dbReference type="InterPro" id="IPR042104">
    <property type="entry name" value="PKS_dehydratase_sf"/>
</dbReference>
<dbReference type="Pfam" id="PF21089">
    <property type="entry name" value="PKS_DH_N"/>
    <property type="match status" value="1"/>
</dbReference>
<dbReference type="AlphaFoldDB" id="A0A1L7LJK5"/>
<proteinExistence type="predicted"/>
<reference evidence="4 5" key="1">
    <citation type="journal article" date="2016" name="Microbiol. Immunol.">
        <title>Complete genome sequence of Streptococcus troglodytae TKU31 isolated from the oral cavity of a chimpanzee (Pan troglodytes).</title>
        <authorList>
            <person name="Okamoto M."/>
            <person name="Naito M."/>
            <person name="Miyanohara M."/>
            <person name="Imai S."/>
            <person name="Nomura Y."/>
            <person name="Saito W."/>
            <person name="Momoi Y."/>
            <person name="Takada K."/>
            <person name="Miyabe-Nishiwaki T."/>
            <person name="Tomonaga M."/>
            <person name="Hanada N."/>
        </authorList>
    </citation>
    <scope>NUCLEOTIDE SEQUENCE [LARGE SCALE GENOMIC DNA]</scope>
    <source>
        <strain evidence="5">TKU 31</strain>
    </source>
</reference>
<dbReference type="PROSITE" id="PS52019">
    <property type="entry name" value="PKS_MFAS_DH"/>
    <property type="match status" value="1"/>
</dbReference>
<evidence type="ECO:0000313" key="5">
    <source>
        <dbReference type="Proteomes" id="UP000217758"/>
    </source>
</evidence>
<accession>A0A1L7LJK5</accession>
<dbReference type="PANTHER" id="PTHR45681:SF6">
    <property type="entry name" value="POLYKETIDE SYNTHASE 37"/>
    <property type="match status" value="1"/>
</dbReference>
<dbReference type="PANTHER" id="PTHR45681">
    <property type="entry name" value="POLYKETIDE SYNTHASE 44-RELATED"/>
    <property type="match status" value="1"/>
</dbReference>
<organism evidence="4 5">
    <name type="scientific">Streptococcus troglodytae</name>
    <dbReference type="NCBI Taxonomy" id="1111760"/>
    <lineage>
        <taxon>Bacteria</taxon>
        <taxon>Bacillati</taxon>
        <taxon>Bacillota</taxon>
        <taxon>Bacilli</taxon>
        <taxon>Lactobacillales</taxon>
        <taxon>Streptococcaceae</taxon>
        <taxon>Streptococcus</taxon>
    </lineage>
</organism>
<keyword evidence="1" id="KW-0808">Transferase</keyword>
<evidence type="ECO:0000256" key="2">
    <source>
        <dbReference type="PROSITE-ProRule" id="PRU01363"/>
    </source>
</evidence>
<protein>
    <submittedName>
        <fullName evidence="4">Beta-ketoacyl synthase</fullName>
    </submittedName>
</protein>
<dbReference type="GO" id="GO:0016740">
    <property type="term" value="F:transferase activity"/>
    <property type="evidence" value="ECO:0007669"/>
    <property type="project" value="UniProtKB-KW"/>
</dbReference>
<feature type="region of interest" description="C-terminal hotdog fold" evidence="2">
    <location>
        <begin position="135"/>
        <end position="243"/>
    </location>
</feature>
<sequence length="243" mass="28354">MFKDRYKFSLIVSNEDYIVRDHRLHGVCAVPGVTFLDVIIRFAKMKGFNPANVEVRKLLFLQPIVTSEEYDKKVFINLERGDHQDYWEFTIKSQKYKDGKIIDEKIFNNAKGEMHLCKDGLSNKININSLKAQAEKVYDMDDAYAFSRKGELFHYKFMKLLGNVYVSKDYLLGELHLSKLAEKYLDNFYLHPAYLDGCLSVTSILVSEHPEIQSEEAKPFIPIFVDSFKASARFKKRFMSMLK</sequence>
<dbReference type="Proteomes" id="UP000217758">
    <property type="component" value="Chromosome"/>
</dbReference>
<dbReference type="Pfam" id="PF14765">
    <property type="entry name" value="PS-DH"/>
    <property type="match status" value="1"/>
</dbReference>
<feature type="domain" description="PKS/mFAS DH" evidence="3">
    <location>
        <begin position="1"/>
        <end position="243"/>
    </location>
</feature>
<feature type="active site" description="Proton acceptor; for dehydratase activity" evidence="2">
    <location>
        <position position="22"/>
    </location>
</feature>
<dbReference type="KEGG" id="strg:SRT_10490"/>
<name>A0A1L7LJK5_9STRE</name>
<feature type="active site" description="Proton donor; for dehydratase activity" evidence="2">
    <location>
        <position position="196"/>
    </location>
</feature>
<dbReference type="InterPro" id="IPR049552">
    <property type="entry name" value="PKS_DH_N"/>
</dbReference>
<dbReference type="InterPro" id="IPR050444">
    <property type="entry name" value="Polyketide_Synthase"/>
</dbReference>